<comment type="caution">
    <text evidence="2">The sequence shown here is derived from an EMBL/GenBank/DDBJ whole genome shotgun (WGS) entry which is preliminary data.</text>
</comment>
<reference evidence="2 3" key="1">
    <citation type="submission" date="2017-07" db="EMBL/GenBank/DDBJ databases">
        <title>Fictibacillus sp. nov. GDSW-R2A3 Genome sequencing and assembly.</title>
        <authorList>
            <person name="Mayilraj S."/>
        </authorList>
    </citation>
    <scope>NUCLEOTIDE SEQUENCE [LARGE SCALE GENOMIC DNA]</scope>
    <source>
        <strain evidence="2 3">GDSW-R2A3</strain>
    </source>
</reference>
<feature type="transmembrane region" description="Helical" evidence="1">
    <location>
        <begin position="42"/>
        <end position="60"/>
    </location>
</feature>
<protein>
    <submittedName>
        <fullName evidence="2">Uncharacterized protein</fullName>
    </submittedName>
</protein>
<dbReference type="EMBL" id="NOII01000001">
    <property type="protein sequence ID" value="OYD59441.1"/>
    <property type="molecule type" value="Genomic_DNA"/>
</dbReference>
<organism evidence="2 3">
    <name type="scientific">Fictibacillus aquaticus</name>
    <dbReference type="NCBI Taxonomy" id="2021314"/>
    <lineage>
        <taxon>Bacteria</taxon>
        <taxon>Bacillati</taxon>
        <taxon>Bacillota</taxon>
        <taxon>Bacilli</taxon>
        <taxon>Bacillales</taxon>
        <taxon>Fictibacillaceae</taxon>
        <taxon>Fictibacillus</taxon>
    </lineage>
</organism>
<sequence length="96" mass="11203">MVFKMEPSKEKMVYISNAISSTILIMLSGGDILVIFYKLLKFIFIVFFIIVYLNGVHYLTTLFDLQYTMFEFVLIIAAVIFAFITSEMLFKEKAQF</sequence>
<dbReference type="RefSeq" id="WP_094251402.1">
    <property type="nucleotide sequence ID" value="NZ_JBHLXL010000001.1"/>
</dbReference>
<evidence type="ECO:0000313" key="3">
    <source>
        <dbReference type="Proteomes" id="UP000215059"/>
    </source>
</evidence>
<evidence type="ECO:0000256" key="1">
    <source>
        <dbReference type="SAM" id="Phobius"/>
    </source>
</evidence>
<keyword evidence="3" id="KW-1185">Reference proteome</keyword>
<keyword evidence="1" id="KW-1133">Transmembrane helix</keyword>
<accession>A0A235FDP7</accession>
<name>A0A235FDP7_9BACL</name>
<evidence type="ECO:0000313" key="2">
    <source>
        <dbReference type="EMBL" id="OYD59441.1"/>
    </source>
</evidence>
<dbReference type="Proteomes" id="UP000215059">
    <property type="component" value="Unassembled WGS sequence"/>
</dbReference>
<keyword evidence="1" id="KW-0812">Transmembrane</keyword>
<dbReference type="AlphaFoldDB" id="A0A235FDP7"/>
<gene>
    <name evidence="2" type="ORF">CGZ90_06010</name>
</gene>
<keyword evidence="1" id="KW-0472">Membrane</keyword>
<feature type="transmembrane region" description="Helical" evidence="1">
    <location>
        <begin position="72"/>
        <end position="90"/>
    </location>
</feature>
<proteinExistence type="predicted"/>
<feature type="transmembrane region" description="Helical" evidence="1">
    <location>
        <begin position="12"/>
        <end position="35"/>
    </location>
</feature>